<feature type="compositionally biased region" description="Basic and acidic residues" evidence="9">
    <location>
        <begin position="444"/>
        <end position="466"/>
    </location>
</feature>
<dbReference type="PANTHER" id="PTHR11850">
    <property type="entry name" value="HOMEOBOX PROTEIN TRANSCRIPTION FACTORS"/>
    <property type="match status" value="1"/>
</dbReference>
<dbReference type="CDD" id="cd00086">
    <property type="entry name" value="homeodomain"/>
    <property type="match status" value="1"/>
</dbReference>
<keyword evidence="4 8" id="KW-0238">DNA-binding</keyword>
<evidence type="ECO:0000256" key="3">
    <source>
        <dbReference type="ARBA" id="ARBA00023015"/>
    </source>
</evidence>
<dbReference type="EMBL" id="MH210708">
    <property type="protein sequence ID" value="AZL19379.1"/>
    <property type="molecule type" value="mRNA"/>
</dbReference>
<comment type="similarity">
    <text evidence="2">Belongs to the TALE/BELL homeobox family.</text>
</comment>
<dbReference type="GO" id="GO:0005634">
    <property type="term" value="C:nucleus"/>
    <property type="evidence" value="ECO:0007669"/>
    <property type="project" value="UniProtKB-SubCell"/>
</dbReference>
<feature type="DNA-binding region" description="Homeobox" evidence="8">
    <location>
        <begin position="355"/>
        <end position="417"/>
    </location>
</feature>
<evidence type="ECO:0000259" key="10">
    <source>
        <dbReference type="PROSITE" id="PS50071"/>
    </source>
</evidence>
<evidence type="ECO:0000256" key="5">
    <source>
        <dbReference type="ARBA" id="ARBA00023155"/>
    </source>
</evidence>
<evidence type="ECO:0000256" key="4">
    <source>
        <dbReference type="ARBA" id="ARBA00023125"/>
    </source>
</evidence>
<feature type="region of interest" description="Disordered" evidence="9">
    <location>
        <begin position="162"/>
        <end position="182"/>
    </location>
</feature>
<evidence type="ECO:0000256" key="1">
    <source>
        <dbReference type="ARBA" id="ARBA00004123"/>
    </source>
</evidence>
<protein>
    <submittedName>
        <fullName evidence="11">Transcription factor HD3</fullName>
    </submittedName>
</protein>
<evidence type="ECO:0000256" key="2">
    <source>
        <dbReference type="ARBA" id="ARBA00006454"/>
    </source>
</evidence>
<dbReference type="InterPro" id="IPR006563">
    <property type="entry name" value="POX_dom"/>
</dbReference>
<evidence type="ECO:0000256" key="6">
    <source>
        <dbReference type="ARBA" id="ARBA00023163"/>
    </source>
</evidence>
<dbReference type="Pfam" id="PF05920">
    <property type="entry name" value="Homeobox_KN"/>
    <property type="match status" value="1"/>
</dbReference>
<keyword evidence="3" id="KW-0805">Transcription regulation</keyword>
<dbReference type="InterPro" id="IPR008422">
    <property type="entry name" value="KN_HD"/>
</dbReference>
<evidence type="ECO:0000313" key="11">
    <source>
        <dbReference type="EMBL" id="AZL19379.1"/>
    </source>
</evidence>
<dbReference type="InterPro" id="IPR001356">
    <property type="entry name" value="HD"/>
</dbReference>
<evidence type="ECO:0000256" key="8">
    <source>
        <dbReference type="PROSITE-ProRule" id="PRU00108"/>
    </source>
</evidence>
<reference evidence="11" key="1">
    <citation type="submission" date="2018-04" db="EMBL/GenBank/DDBJ databases">
        <title>Isolation and characterization of transcription inhibitors in persimmon fruit postharvest deastringency.</title>
        <authorList>
            <person name="Zhu Q."/>
            <person name="Deng C."/>
            <person name="Yin X."/>
        </authorList>
    </citation>
    <scope>NUCLEOTIDE SEQUENCE</scope>
</reference>
<dbReference type="InterPro" id="IPR009057">
    <property type="entry name" value="Homeodomain-like_sf"/>
</dbReference>
<keyword evidence="6" id="KW-0804">Transcription</keyword>
<dbReference type="Gene3D" id="1.10.10.60">
    <property type="entry name" value="Homeodomain-like"/>
    <property type="match status" value="1"/>
</dbReference>
<accession>A0A3S8T8Z0</accession>
<proteinExistence type="evidence at transcript level"/>
<sequence>MATYLHGRPEIQVDGFQTLYLINPNHGGYTDTQTPTNMFFMNSAAGNDLSATTVAHAPPLHFSGIPFPTVGSATSEDPNRPPMHEIPTLHGIPARFQYNSWGTVDQAAAAAGVRGATSGLSGLDFDKSAVSPTSHQVLSLSLSSSQPLGYWSTTGEHDITELAPAPSPTTGGYGRSSGDSISSVSNRISGSRNVIWGSKYLKAAQQLIDEVANMGKVIESHVEEMTKEKAKVIRDSTRPGSIIGVDLTTAERQELLEKKTKLVSMLDEVEQRYKQYHHQLQIVVSLFEQAAGIGSAKPYTALALQTISKQFRCLKDVITVRIKQASQSLGEGRDSAGRKAECSRFKLGMNIPPNSWRHQRGLPERSVSILRAWLFEHFLHPYPKDSDKHMLAKQTGLTRNQVSNWFINARVRLWKPMVEDMYSEEMKNQEQKDSETNTSNGTEANKESVPKTSLHEDGTDQIEKSRQVNQNNSSPNYEISNSMASTSPVGMKPMRNSNTQTSSTTILSVDMNMNNHNRDNITLIQGTANHGGFGSSYPIGEIGRFDPELLATTYHGNAISLTLGLPQTRSDQNLSHQENYFSSRNVQLGSRLDAGYENVNVADRKSFEAQLLQDFVA</sequence>
<dbReference type="SMART" id="SM00574">
    <property type="entry name" value="POX"/>
    <property type="match status" value="1"/>
</dbReference>
<dbReference type="InterPro" id="IPR050224">
    <property type="entry name" value="TALE_homeobox"/>
</dbReference>
<comment type="subcellular location">
    <subcellularLocation>
        <location evidence="1 8">Nucleus</location>
    </subcellularLocation>
</comment>
<dbReference type="AlphaFoldDB" id="A0A3S8T8Z0"/>
<dbReference type="PROSITE" id="PS50071">
    <property type="entry name" value="HOMEOBOX_2"/>
    <property type="match status" value="1"/>
</dbReference>
<dbReference type="SUPFAM" id="SSF46689">
    <property type="entry name" value="Homeodomain-like"/>
    <property type="match status" value="1"/>
</dbReference>
<evidence type="ECO:0000256" key="7">
    <source>
        <dbReference type="ARBA" id="ARBA00023242"/>
    </source>
</evidence>
<feature type="compositionally biased region" description="Basic and acidic residues" evidence="9">
    <location>
        <begin position="424"/>
        <end position="435"/>
    </location>
</feature>
<dbReference type="Pfam" id="PF07526">
    <property type="entry name" value="POX"/>
    <property type="match status" value="1"/>
</dbReference>
<dbReference type="GO" id="GO:0003677">
    <property type="term" value="F:DNA binding"/>
    <property type="evidence" value="ECO:0007669"/>
    <property type="project" value="UniProtKB-UniRule"/>
</dbReference>
<feature type="region of interest" description="Disordered" evidence="9">
    <location>
        <begin position="424"/>
        <end position="500"/>
    </location>
</feature>
<keyword evidence="7 8" id="KW-0539">Nucleus</keyword>
<dbReference type="FunFam" id="1.10.10.60:FF:000083">
    <property type="entry name" value="BEL1-like homeodomain protein 4"/>
    <property type="match status" value="1"/>
</dbReference>
<organism evidence="11">
    <name type="scientific">Diospyros kaki</name>
    <name type="common">Kaki persimmon</name>
    <name type="synonym">Diospyros chinensis</name>
    <dbReference type="NCBI Taxonomy" id="35925"/>
    <lineage>
        <taxon>Eukaryota</taxon>
        <taxon>Viridiplantae</taxon>
        <taxon>Streptophyta</taxon>
        <taxon>Embryophyta</taxon>
        <taxon>Tracheophyta</taxon>
        <taxon>Spermatophyta</taxon>
        <taxon>Magnoliopsida</taxon>
        <taxon>eudicotyledons</taxon>
        <taxon>Gunneridae</taxon>
        <taxon>Pentapetalae</taxon>
        <taxon>asterids</taxon>
        <taxon>Ericales</taxon>
        <taxon>Ebenaceae</taxon>
        <taxon>Diospyros</taxon>
    </lineage>
</organism>
<keyword evidence="5 8" id="KW-0371">Homeobox</keyword>
<feature type="compositionally biased region" description="Polar residues" evidence="9">
    <location>
        <begin position="467"/>
        <end position="488"/>
    </location>
</feature>
<feature type="domain" description="Homeobox" evidence="10">
    <location>
        <begin position="353"/>
        <end position="416"/>
    </location>
</feature>
<dbReference type="GO" id="GO:0006355">
    <property type="term" value="P:regulation of DNA-templated transcription"/>
    <property type="evidence" value="ECO:0007669"/>
    <property type="project" value="InterPro"/>
</dbReference>
<evidence type="ECO:0000256" key="9">
    <source>
        <dbReference type="SAM" id="MobiDB-lite"/>
    </source>
</evidence>
<dbReference type="SMART" id="SM00389">
    <property type="entry name" value="HOX"/>
    <property type="match status" value="1"/>
</dbReference>
<name>A0A3S8T8Z0_DIOKA</name>